<feature type="transmembrane region" description="Helical" evidence="2">
    <location>
        <begin position="90"/>
        <end position="110"/>
    </location>
</feature>
<dbReference type="AlphaFoldDB" id="A0A8K0KQP3"/>
<evidence type="ECO:0000313" key="4">
    <source>
        <dbReference type="EMBL" id="KAG8239462.1"/>
    </source>
</evidence>
<comment type="caution">
    <text evidence="4">The sequence shown here is derived from an EMBL/GenBank/DDBJ whole genome shotgun (WGS) entry which is preliminary data.</text>
</comment>
<organism evidence="4 5">
    <name type="scientific">Ladona fulva</name>
    <name type="common">Scarce chaser dragonfly</name>
    <name type="synonym">Libellula fulva</name>
    <dbReference type="NCBI Taxonomy" id="123851"/>
    <lineage>
        <taxon>Eukaryota</taxon>
        <taxon>Metazoa</taxon>
        <taxon>Ecdysozoa</taxon>
        <taxon>Arthropoda</taxon>
        <taxon>Hexapoda</taxon>
        <taxon>Insecta</taxon>
        <taxon>Pterygota</taxon>
        <taxon>Palaeoptera</taxon>
        <taxon>Odonata</taxon>
        <taxon>Epiprocta</taxon>
        <taxon>Anisoptera</taxon>
        <taxon>Libelluloidea</taxon>
        <taxon>Libellulidae</taxon>
        <taxon>Ladona</taxon>
    </lineage>
</organism>
<dbReference type="Pfam" id="PF13843">
    <property type="entry name" value="DDE_Tnp_1_7"/>
    <property type="match status" value="1"/>
</dbReference>
<keyword evidence="2" id="KW-0472">Membrane</keyword>
<feature type="compositionally biased region" description="Basic and acidic residues" evidence="1">
    <location>
        <begin position="1"/>
        <end position="33"/>
    </location>
</feature>
<dbReference type="OrthoDB" id="6146839at2759"/>
<protein>
    <recommendedName>
        <fullName evidence="3">PiggyBac transposable element-derived protein domain-containing protein</fullName>
    </recommendedName>
</protein>
<name>A0A8K0KQP3_LADFU</name>
<gene>
    <name evidence="4" type="ORF">J437_LFUL019099</name>
</gene>
<keyword evidence="5" id="KW-1185">Reference proteome</keyword>
<dbReference type="PANTHER" id="PTHR46599">
    <property type="entry name" value="PIGGYBAC TRANSPOSABLE ELEMENT-DERIVED PROTEIN 4"/>
    <property type="match status" value="1"/>
</dbReference>
<evidence type="ECO:0000256" key="1">
    <source>
        <dbReference type="SAM" id="MobiDB-lite"/>
    </source>
</evidence>
<dbReference type="Proteomes" id="UP000792457">
    <property type="component" value="Unassembled WGS sequence"/>
</dbReference>
<feature type="domain" description="PiggyBac transposable element-derived protein" evidence="3">
    <location>
        <begin position="46"/>
        <end position="106"/>
    </location>
</feature>
<evidence type="ECO:0000259" key="3">
    <source>
        <dbReference type="Pfam" id="PF13843"/>
    </source>
</evidence>
<dbReference type="PANTHER" id="PTHR46599:SF3">
    <property type="entry name" value="PIGGYBAC TRANSPOSABLE ELEMENT-DERIVED PROTEIN 4"/>
    <property type="match status" value="1"/>
</dbReference>
<dbReference type="InterPro" id="IPR029526">
    <property type="entry name" value="PGBD"/>
</dbReference>
<sequence length="195" mass="22808">MDTDDKKKRNSEGIRNQKAEERRSGGIQERESDGAPVERQIRDVRTVEKRGKSLVKPAVVIDYNYTMGGVDRVDQHLSDYPLPRKRSKKYYKIIFFHLVELSVWNSLILYKKSGGRIVHLDYRIQLIEQLIEVYHPTLVSPRSGRPPAPQQLRRLIDRHFPDSLPLTEKKAAPTRQCFICCRKRDAKGKKIRRET</sequence>
<feature type="region of interest" description="Disordered" evidence="1">
    <location>
        <begin position="1"/>
        <end position="38"/>
    </location>
</feature>
<keyword evidence="2" id="KW-1133">Transmembrane helix</keyword>
<evidence type="ECO:0000256" key="2">
    <source>
        <dbReference type="SAM" id="Phobius"/>
    </source>
</evidence>
<reference evidence="4" key="1">
    <citation type="submission" date="2013-04" db="EMBL/GenBank/DDBJ databases">
        <authorList>
            <person name="Qu J."/>
            <person name="Murali S.C."/>
            <person name="Bandaranaike D."/>
            <person name="Bellair M."/>
            <person name="Blankenburg K."/>
            <person name="Chao H."/>
            <person name="Dinh H."/>
            <person name="Doddapaneni H."/>
            <person name="Downs B."/>
            <person name="Dugan-Rocha S."/>
            <person name="Elkadiri S."/>
            <person name="Gnanaolivu R.D."/>
            <person name="Hernandez B."/>
            <person name="Javaid M."/>
            <person name="Jayaseelan J.C."/>
            <person name="Lee S."/>
            <person name="Li M."/>
            <person name="Ming W."/>
            <person name="Munidasa M."/>
            <person name="Muniz J."/>
            <person name="Nguyen L."/>
            <person name="Ongeri F."/>
            <person name="Osuji N."/>
            <person name="Pu L.-L."/>
            <person name="Puazo M."/>
            <person name="Qu C."/>
            <person name="Quiroz J."/>
            <person name="Raj R."/>
            <person name="Weissenberger G."/>
            <person name="Xin Y."/>
            <person name="Zou X."/>
            <person name="Han Y."/>
            <person name="Richards S."/>
            <person name="Worley K."/>
            <person name="Muzny D."/>
            <person name="Gibbs R."/>
        </authorList>
    </citation>
    <scope>NUCLEOTIDE SEQUENCE</scope>
    <source>
        <strain evidence="4">Sampled in the wild</strain>
    </source>
</reference>
<dbReference type="EMBL" id="KZ309659">
    <property type="protein sequence ID" value="KAG8239462.1"/>
    <property type="molecule type" value="Genomic_DNA"/>
</dbReference>
<reference evidence="4" key="2">
    <citation type="submission" date="2017-10" db="EMBL/GenBank/DDBJ databases">
        <title>Ladona fulva Genome sequencing and assembly.</title>
        <authorList>
            <person name="Murali S."/>
            <person name="Richards S."/>
            <person name="Bandaranaike D."/>
            <person name="Bellair M."/>
            <person name="Blankenburg K."/>
            <person name="Chao H."/>
            <person name="Dinh H."/>
            <person name="Doddapaneni H."/>
            <person name="Dugan-Rocha S."/>
            <person name="Elkadiri S."/>
            <person name="Gnanaolivu R."/>
            <person name="Hernandez B."/>
            <person name="Skinner E."/>
            <person name="Javaid M."/>
            <person name="Lee S."/>
            <person name="Li M."/>
            <person name="Ming W."/>
            <person name="Munidasa M."/>
            <person name="Muniz J."/>
            <person name="Nguyen L."/>
            <person name="Hughes D."/>
            <person name="Osuji N."/>
            <person name="Pu L.-L."/>
            <person name="Puazo M."/>
            <person name="Qu C."/>
            <person name="Quiroz J."/>
            <person name="Raj R."/>
            <person name="Weissenberger G."/>
            <person name="Xin Y."/>
            <person name="Zou X."/>
            <person name="Han Y."/>
            <person name="Worley K."/>
            <person name="Muzny D."/>
            <person name="Gibbs R."/>
        </authorList>
    </citation>
    <scope>NUCLEOTIDE SEQUENCE</scope>
    <source>
        <strain evidence="4">Sampled in the wild</strain>
    </source>
</reference>
<accession>A0A8K0KQP3</accession>
<proteinExistence type="predicted"/>
<keyword evidence="2" id="KW-0812">Transmembrane</keyword>
<evidence type="ECO:0000313" key="5">
    <source>
        <dbReference type="Proteomes" id="UP000792457"/>
    </source>
</evidence>